<dbReference type="EMBL" id="JAKOGG010000004">
    <property type="protein sequence ID" value="MCS4556189.1"/>
    <property type="molecule type" value="Genomic_DNA"/>
</dbReference>
<dbReference type="SUPFAM" id="SSF54534">
    <property type="entry name" value="FKBP-like"/>
    <property type="match status" value="2"/>
</dbReference>
<keyword evidence="5 7" id="KW-0143">Chaperone</keyword>
<dbReference type="EC" id="5.2.1.8" evidence="7"/>
<feature type="signal peptide" evidence="7">
    <location>
        <begin position="1"/>
        <end position="22"/>
    </location>
</feature>
<dbReference type="HAMAP" id="MF_01183">
    <property type="entry name" value="Chaperone_SurA"/>
    <property type="match status" value="1"/>
</dbReference>
<comment type="catalytic activity">
    <reaction evidence="7">
        <text>[protein]-peptidylproline (omega=180) = [protein]-peptidylproline (omega=0)</text>
        <dbReference type="Rhea" id="RHEA:16237"/>
        <dbReference type="Rhea" id="RHEA-COMP:10747"/>
        <dbReference type="Rhea" id="RHEA-COMP:10748"/>
        <dbReference type="ChEBI" id="CHEBI:83833"/>
        <dbReference type="ChEBI" id="CHEBI:83834"/>
        <dbReference type="EC" id="5.2.1.8"/>
    </reaction>
</comment>
<dbReference type="GO" id="GO:0016853">
    <property type="term" value="F:isomerase activity"/>
    <property type="evidence" value="ECO:0007669"/>
    <property type="project" value="UniProtKB-KW"/>
</dbReference>
<reference evidence="10" key="2">
    <citation type="submission" date="2023-07" db="EMBL/GenBank/DDBJ databases">
        <title>Shewanella mangrovi sp. nov., an acetaldehyde- degrading bacterium isolated from mangrove sediment.</title>
        <authorList>
            <person name="Liu Y."/>
        </authorList>
    </citation>
    <scope>NUCLEOTIDE SEQUENCE [LARGE SCALE GENOMIC DNA]</scope>
    <source>
        <strain evidence="10">C32</strain>
    </source>
</reference>
<dbReference type="SUPFAM" id="SSF109998">
    <property type="entry name" value="Triger factor/SurA peptide-binding domain-like"/>
    <property type="match status" value="1"/>
</dbReference>
<feature type="domain" description="PpiC" evidence="8">
    <location>
        <begin position="173"/>
        <end position="274"/>
    </location>
</feature>
<dbReference type="InterPro" id="IPR000297">
    <property type="entry name" value="PPIase_PpiC"/>
</dbReference>
<dbReference type="PROSITE" id="PS50198">
    <property type="entry name" value="PPIC_PPIASE_2"/>
    <property type="match status" value="2"/>
</dbReference>
<dbReference type="InterPro" id="IPR027304">
    <property type="entry name" value="Trigger_fact/SurA_dom_sf"/>
</dbReference>
<evidence type="ECO:0000256" key="2">
    <source>
        <dbReference type="ARBA" id="ARBA00022737"/>
    </source>
</evidence>
<keyword evidence="4 7" id="KW-0697">Rotamase</keyword>
<evidence type="ECO:0000256" key="1">
    <source>
        <dbReference type="ARBA" id="ARBA00022729"/>
    </source>
</evidence>
<dbReference type="InterPro" id="IPR015391">
    <property type="entry name" value="SurA_N"/>
</dbReference>
<keyword evidence="1 7" id="KW-0732">Signal</keyword>
<gene>
    <name evidence="7 9" type="primary">surA</name>
    <name evidence="9" type="ORF">L9G74_07040</name>
</gene>
<evidence type="ECO:0000256" key="3">
    <source>
        <dbReference type="ARBA" id="ARBA00022764"/>
    </source>
</evidence>
<dbReference type="Proteomes" id="UP001201549">
    <property type="component" value="Unassembled WGS sequence"/>
</dbReference>
<evidence type="ECO:0000256" key="5">
    <source>
        <dbReference type="ARBA" id="ARBA00023186"/>
    </source>
</evidence>
<reference evidence="9 10" key="1">
    <citation type="submission" date="2022-02" db="EMBL/GenBank/DDBJ databases">
        <authorList>
            <person name="Zhuang L."/>
        </authorList>
    </citation>
    <scope>NUCLEOTIDE SEQUENCE [LARGE SCALE GENOMIC DNA]</scope>
    <source>
        <strain evidence="9 10">C32</strain>
    </source>
</reference>
<evidence type="ECO:0000256" key="4">
    <source>
        <dbReference type="ARBA" id="ARBA00023110"/>
    </source>
</evidence>
<keyword evidence="6 7" id="KW-0413">Isomerase</keyword>
<sequence precursor="true">MVPGKKLIFGLFALALSHAVVADPQPLDRIAVQVNDGVILESEIQNMLQQVKTDALKNKQELPSSEALRRQVIERLILTRLQMQTADRIGLHVGDLQLDETIANIAKQQNMSVQQLQAQVEADGESFSHYREQLRQDITLGEIQRIQVQRRIQVSPQEISHLVKLIQDQGLKDVEFQIGHILIDVPENATTEQLESARNRAETVLKRLNDGADFRTTAIAASSGPKALEGGIWDYMNINEMPTLFAEVVNGAKKGDIIGPIKSGAGFHIIKVMDARGLETQEIKEVKARHILLKPSPILSEERAKAMLQEFLKKIRSGDAKFADLARQYSEDEGSATKGGELGWSQTDVYVPAFKDTLDHMKVGEISEPFRSTFGWHIIELEDTRMTDATEQFNTNRAHQLIFRRKFNEELQAWLDEMRASAYIEVFEPAPIRG</sequence>
<dbReference type="NCBIfam" id="NF008038">
    <property type="entry name" value="PRK10770.1"/>
    <property type="match status" value="1"/>
</dbReference>
<dbReference type="Gene3D" id="3.10.50.40">
    <property type="match status" value="2"/>
</dbReference>
<name>A0ABT2FLS1_9GAMM</name>
<accession>A0ABT2FLS1</accession>
<keyword evidence="10" id="KW-1185">Reference proteome</keyword>
<keyword evidence="3 7" id="KW-0574">Periplasm</keyword>
<comment type="subcellular location">
    <subcellularLocation>
        <location evidence="7">Periplasm</location>
    </subcellularLocation>
    <text evidence="7">Is capable of associating with the outer membrane.</text>
</comment>
<evidence type="ECO:0000256" key="6">
    <source>
        <dbReference type="ARBA" id="ARBA00023235"/>
    </source>
</evidence>
<dbReference type="RefSeq" id="WP_238895597.1">
    <property type="nucleotide sequence ID" value="NZ_JAKOGG010000004.1"/>
</dbReference>
<organism evidence="9 10">
    <name type="scientific">Shewanella electrica</name>
    <dbReference type="NCBI Taxonomy" id="515560"/>
    <lineage>
        <taxon>Bacteria</taxon>
        <taxon>Pseudomonadati</taxon>
        <taxon>Pseudomonadota</taxon>
        <taxon>Gammaproteobacteria</taxon>
        <taxon>Alteromonadales</taxon>
        <taxon>Shewanellaceae</taxon>
        <taxon>Shewanella</taxon>
    </lineage>
</organism>
<dbReference type="InterPro" id="IPR023034">
    <property type="entry name" value="PPIase_SurA"/>
</dbReference>
<evidence type="ECO:0000313" key="9">
    <source>
        <dbReference type="EMBL" id="MCS4556189.1"/>
    </source>
</evidence>
<dbReference type="InterPro" id="IPR046357">
    <property type="entry name" value="PPIase_dom_sf"/>
</dbReference>
<dbReference type="Pfam" id="PF09312">
    <property type="entry name" value="SurA_N"/>
    <property type="match status" value="1"/>
</dbReference>
<keyword evidence="2 7" id="KW-0677">Repeat</keyword>
<dbReference type="InterPro" id="IPR050280">
    <property type="entry name" value="OMP_Chaperone_SurA"/>
</dbReference>
<feature type="domain" description="PpiC" evidence="8">
    <location>
        <begin position="283"/>
        <end position="383"/>
    </location>
</feature>
<evidence type="ECO:0000313" key="10">
    <source>
        <dbReference type="Proteomes" id="UP001201549"/>
    </source>
</evidence>
<dbReference type="PROSITE" id="PS01096">
    <property type="entry name" value="PPIC_PPIASE_1"/>
    <property type="match status" value="1"/>
</dbReference>
<dbReference type="Pfam" id="PF00639">
    <property type="entry name" value="Rotamase"/>
    <property type="match status" value="2"/>
</dbReference>
<evidence type="ECO:0000259" key="8">
    <source>
        <dbReference type="PROSITE" id="PS50198"/>
    </source>
</evidence>
<dbReference type="PANTHER" id="PTHR47637">
    <property type="entry name" value="CHAPERONE SURA"/>
    <property type="match status" value="1"/>
</dbReference>
<dbReference type="Gene3D" id="1.10.4030.10">
    <property type="entry name" value="Porin chaperone SurA, peptide-binding domain"/>
    <property type="match status" value="2"/>
</dbReference>
<proteinExistence type="inferred from homology"/>
<comment type="domain">
    <text evidence="7">The PPIase activity resides only in the second parvulin domain. The N-terminal region and the C-terminal tail are necessary and sufficient for the chaperone activity of SurA. The PPIase activity is dispensable for SurA to function as a chaperone. The N-terminal region and the C-terminal tail are also required for porin recognition.</text>
</comment>
<comment type="function">
    <text evidence="7">Chaperone involved in the correct folding and assembly of outer membrane proteins. Recognizes specific patterns of aromatic residues and the orientation of their side chains, which are found more frequently in integral outer membrane proteins. May act in both early periplasmic and late outer membrane-associated steps of protein maturation.</text>
</comment>
<dbReference type="PANTHER" id="PTHR47637:SF1">
    <property type="entry name" value="CHAPERONE SURA"/>
    <property type="match status" value="1"/>
</dbReference>
<comment type="caution">
    <text evidence="9">The sequence shown here is derived from an EMBL/GenBank/DDBJ whole genome shotgun (WGS) entry which is preliminary data.</text>
</comment>
<dbReference type="InterPro" id="IPR023058">
    <property type="entry name" value="PPIase_PpiC_CS"/>
</dbReference>
<feature type="chain" id="PRO_5044902743" description="Chaperone SurA" evidence="7">
    <location>
        <begin position="23"/>
        <end position="434"/>
    </location>
</feature>
<protein>
    <recommendedName>
        <fullName evidence="7">Chaperone SurA</fullName>
    </recommendedName>
    <alternativeName>
        <fullName evidence="7">Peptidyl-prolyl cis-trans isomerase SurA</fullName>
        <shortName evidence="7">PPIase SurA</shortName>
        <ecNumber evidence="7">5.2.1.8</ecNumber>
    </alternativeName>
    <alternativeName>
        <fullName evidence="7">Rotamase SurA</fullName>
    </alternativeName>
</protein>
<evidence type="ECO:0000256" key="7">
    <source>
        <dbReference type="HAMAP-Rule" id="MF_01183"/>
    </source>
</evidence>